<dbReference type="EMBL" id="FNVG01000053">
    <property type="protein sequence ID" value="SEG75031.1"/>
    <property type="molecule type" value="Genomic_DNA"/>
</dbReference>
<gene>
    <name evidence="1" type="ORF">SAMN04488244_1531</name>
</gene>
<evidence type="ECO:0000313" key="1">
    <source>
        <dbReference type="EMBL" id="SEG75031.1"/>
    </source>
</evidence>
<dbReference type="Proteomes" id="UP000236721">
    <property type="component" value="Unassembled WGS sequence"/>
</dbReference>
<name>A0A1H6CPX1_9VIBR</name>
<accession>A0A1H6CPX1</accession>
<dbReference type="AlphaFoldDB" id="A0A1H6CPX1"/>
<feature type="non-terminal residue" evidence="1">
    <location>
        <position position="120"/>
    </location>
</feature>
<keyword evidence="2" id="KW-1185">Reference proteome</keyword>
<reference evidence="2" key="1">
    <citation type="submission" date="2016-10" db="EMBL/GenBank/DDBJ databases">
        <authorList>
            <person name="Varghese N."/>
            <person name="Submissions S."/>
        </authorList>
    </citation>
    <scope>NUCLEOTIDE SEQUENCE [LARGE SCALE GENOMIC DNA]</scope>
    <source>
        <strain evidence="2">CGMCC 1.7062</strain>
    </source>
</reference>
<sequence>MTSKKKRIIRSPEFKVETLKAAKKVGVAAAARQIAKSNETSQHFFASTTETGLGHLVIVDPNSVDASEFDAVNFISTDFNNTNDYGTYLWGRILAEYEPTAELAQRTTSHNKAGHWSRTL</sequence>
<evidence type="ECO:0000313" key="2">
    <source>
        <dbReference type="Proteomes" id="UP000236721"/>
    </source>
</evidence>
<organism evidence="1 2">
    <name type="scientific">Vibrio hangzhouensis</name>
    <dbReference type="NCBI Taxonomy" id="462991"/>
    <lineage>
        <taxon>Bacteria</taxon>
        <taxon>Pseudomonadati</taxon>
        <taxon>Pseudomonadota</taxon>
        <taxon>Gammaproteobacteria</taxon>
        <taxon>Vibrionales</taxon>
        <taxon>Vibrionaceae</taxon>
        <taxon>Vibrio</taxon>
    </lineage>
</organism>
<protein>
    <recommendedName>
        <fullName evidence="3">Transposase</fullName>
    </recommendedName>
</protein>
<proteinExistence type="predicted"/>
<evidence type="ECO:0008006" key="3">
    <source>
        <dbReference type="Google" id="ProtNLM"/>
    </source>
</evidence>